<protein>
    <submittedName>
        <fullName evidence="1">Uncharacterized protein</fullName>
    </submittedName>
</protein>
<sequence>MLKRQFGSSREKVNFTFCIVSIYVDQEAIRLDTMRQSPPPRQHNCYPWFLEFAGHVVSTLLEIGGP</sequence>
<organism evidence="1 2">
    <name type="scientific">Suillus luteus UH-Slu-Lm8-n1</name>
    <dbReference type="NCBI Taxonomy" id="930992"/>
    <lineage>
        <taxon>Eukaryota</taxon>
        <taxon>Fungi</taxon>
        <taxon>Dikarya</taxon>
        <taxon>Basidiomycota</taxon>
        <taxon>Agaricomycotina</taxon>
        <taxon>Agaricomycetes</taxon>
        <taxon>Agaricomycetidae</taxon>
        <taxon>Boletales</taxon>
        <taxon>Suillineae</taxon>
        <taxon>Suillaceae</taxon>
        <taxon>Suillus</taxon>
    </lineage>
</organism>
<dbReference type="Proteomes" id="UP000054485">
    <property type="component" value="Unassembled WGS sequence"/>
</dbReference>
<reference evidence="2" key="2">
    <citation type="submission" date="2015-01" db="EMBL/GenBank/DDBJ databases">
        <title>Evolutionary Origins and Diversification of the Mycorrhizal Mutualists.</title>
        <authorList>
            <consortium name="DOE Joint Genome Institute"/>
            <consortium name="Mycorrhizal Genomics Consortium"/>
            <person name="Kohler A."/>
            <person name="Kuo A."/>
            <person name="Nagy L.G."/>
            <person name="Floudas D."/>
            <person name="Copeland A."/>
            <person name="Barry K.W."/>
            <person name="Cichocki N."/>
            <person name="Veneault-Fourrey C."/>
            <person name="LaButti K."/>
            <person name="Lindquist E.A."/>
            <person name="Lipzen A."/>
            <person name="Lundell T."/>
            <person name="Morin E."/>
            <person name="Murat C."/>
            <person name="Riley R."/>
            <person name="Ohm R."/>
            <person name="Sun H."/>
            <person name="Tunlid A."/>
            <person name="Henrissat B."/>
            <person name="Grigoriev I.V."/>
            <person name="Hibbett D.S."/>
            <person name="Martin F."/>
        </authorList>
    </citation>
    <scope>NUCLEOTIDE SEQUENCE [LARGE SCALE GENOMIC DNA]</scope>
    <source>
        <strain evidence="2">UH-Slu-Lm8-n1</strain>
    </source>
</reference>
<gene>
    <name evidence="1" type="ORF">CY34DRAFT_812053</name>
</gene>
<evidence type="ECO:0000313" key="2">
    <source>
        <dbReference type="Proteomes" id="UP000054485"/>
    </source>
</evidence>
<proteinExistence type="predicted"/>
<keyword evidence="2" id="KW-1185">Reference proteome</keyword>
<accession>A0A0D0ABU9</accession>
<dbReference type="HOGENOM" id="CLU_2832894_0_0_1"/>
<name>A0A0D0ABU9_9AGAM</name>
<dbReference type="EMBL" id="KN835614">
    <property type="protein sequence ID" value="KIK35534.1"/>
    <property type="molecule type" value="Genomic_DNA"/>
</dbReference>
<evidence type="ECO:0000313" key="1">
    <source>
        <dbReference type="EMBL" id="KIK35534.1"/>
    </source>
</evidence>
<dbReference type="InParanoid" id="A0A0D0ABU9"/>
<dbReference type="AlphaFoldDB" id="A0A0D0ABU9"/>
<reference evidence="1 2" key="1">
    <citation type="submission" date="2014-04" db="EMBL/GenBank/DDBJ databases">
        <authorList>
            <consortium name="DOE Joint Genome Institute"/>
            <person name="Kuo A."/>
            <person name="Ruytinx J."/>
            <person name="Rineau F."/>
            <person name="Colpaert J."/>
            <person name="Kohler A."/>
            <person name="Nagy L.G."/>
            <person name="Floudas D."/>
            <person name="Copeland A."/>
            <person name="Barry K.W."/>
            <person name="Cichocki N."/>
            <person name="Veneault-Fourrey C."/>
            <person name="LaButti K."/>
            <person name="Lindquist E.A."/>
            <person name="Lipzen A."/>
            <person name="Lundell T."/>
            <person name="Morin E."/>
            <person name="Murat C."/>
            <person name="Sun H."/>
            <person name="Tunlid A."/>
            <person name="Henrissat B."/>
            <person name="Grigoriev I.V."/>
            <person name="Hibbett D.S."/>
            <person name="Martin F."/>
            <person name="Nordberg H.P."/>
            <person name="Cantor M.N."/>
            <person name="Hua S.X."/>
        </authorList>
    </citation>
    <scope>NUCLEOTIDE SEQUENCE [LARGE SCALE GENOMIC DNA]</scope>
    <source>
        <strain evidence="1 2">UH-Slu-Lm8-n1</strain>
    </source>
</reference>